<dbReference type="Gene3D" id="3.40.50.1460">
    <property type="match status" value="1"/>
</dbReference>
<dbReference type="EMBL" id="JAHCTB010000002">
    <property type="protein sequence ID" value="MBT0607489.1"/>
    <property type="molecule type" value="Genomic_DNA"/>
</dbReference>
<dbReference type="Gene3D" id="2.60.40.4070">
    <property type="match status" value="1"/>
</dbReference>
<evidence type="ECO:0000256" key="1">
    <source>
        <dbReference type="ARBA" id="ARBA00022729"/>
    </source>
</evidence>
<dbReference type="Gene3D" id="3.40.50.10390">
    <property type="entry name" value="Gingipain r, domain 1"/>
    <property type="match status" value="1"/>
</dbReference>
<organism evidence="3 4">
    <name type="scientific">Aequorivita echinoideorum</name>
    <dbReference type="NCBI Taxonomy" id="1549647"/>
    <lineage>
        <taxon>Bacteria</taxon>
        <taxon>Pseudomonadati</taxon>
        <taxon>Bacteroidota</taxon>
        <taxon>Flavobacteriia</taxon>
        <taxon>Flavobacteriales</taxon>
        <taxon>Flavobacteriaceae</taxon>
        <taxon>Aequorivita</taxon>
    </lineage>
</organism>
<protein>
    <submittedName>
        <fullName evidence="3">Type IX secretion system sortase PorU</fullName>
    </submittedName>
</protein>
<dbReference type="InterPro" id="IPR029030">
    <property type="entry name" value="Caspase-like_dom_sf"/>
</dbReference>
<dbReference type="RefSeq" id="WP_214112356.1">
    <property type="nucleotide sequence ID" value="NZ_JAHCTB010000002.1"/>
</dbReference>
<dbReference type="NCBIfam" id="NF033707">
    <property type="entry name" value="T9SS_sortase"/>
    <property type="match status" value="1"/>
</dbReference>
<dbReference type="NCBIfam" id="TIGR04183">
    <property type="entry name" value="Por_Secre_tail"/>
    <property type="match status" value="1"/>
</dbReference>
<dbReference type="SUPFAM" id="SSF52129">
    <property type="entry name" value="Caspase-like"/>
    <property type="match status" value="1"/>
</dbReference>
<evidence type="ECO:0000313" key="4">
    <source>
        <dbReference type="Proteomes" id="UP001297092"/>
    </source>
</evidence>
<dbReference type="Pfam" id="PF01364">
    <property type="entry name" value="Peptidase_C25"/>
    <property type="match status" value="1"/>
</dbReference>
<evidence type="ECO:0000313" key="3">
    <source>
        <dbReference type="EMBL" id="MBT0607489.1"/>
    </source>
</evidence>
<dbReference type="InterPro" id="IPR026444">
    <property type="entry name" value="Secre_tail"/>
</dbReference>
<sequence length="1285" mass="142360">MRKVILVLIILVLPLLAISQSRNVTIDWGDSSQNSFGGVSEKSAKSIREKALNTLSLQISNETLIYQTQWEDSGFADRNSITVSNITYGALTSEELKKVNVNLVPNQFTYSIASTESRDVVYTILTASPVVRTNGSLRKVISFSVDYRYGPQARNPVPPISNSVLASGKWYKFKVENTGIHRLDKSFLNSLGLNTDNINPRNIKVYGNGGKPLRLLNRRNDIFDLPENSIQVVGEEDGSFDNGDFVIFYATSTKGYDLENDSNLNPYSDDSYYYVTADGGAGKRVQNMVEPSGAATISINQFNDYQFHEEDEESPTKLGRRWYGNRFDVQNEQTYEFVFPNIVTAQPLNIVIKSAAASESATSLAVSVNSTSLNPINFSALGENQLLIAQNVSTEVLPSGETVTMDFNYNNGGNPSSVAYLDYIAVSAVRQLTGAGAQLQFTYNEAGNLSGIGEYQISNAAQFTQVWDVTDYRFITAKQNSENSSALTFKANLGQQRKYVAINPNDYYTPIKLAQSVVPNQNLKGTIFNDASGNFKDVDYLIITAPFLIQPALRLANYHKDLQGLNVKVVTTDKIYEEFSSGKQDIGAIRNFIRYVYDNASAEANRVKYVCLFGDTSIDYKNRLPNNNNIVPSFHTLEGRSSTDSFVSDDYFGGMAPEAGTIGGGSIDFDGSTEGDSDKLDIAMGRMIVDNVQQANAMVDKVINYTSKDSYGNWRTNFVLVSDDVDVSSEQSLQEDLDALGDEISANKPFVNVKKIHSDSYQQETSAGGNRYPDVNDAITKSMEVGAIILNYFGHGGEDGLAHEVIYTKEMAQEYRNINNLPCVVTITCEFTKFDNPLRITAGELTYQNPDGGAISLITTTRSIFIDLGQTLNLLMADELFGFTMDIPNPPAEALRIAKNDLTDFRRRVVFYIGDPAMSLAFPKKEIRLTTLNGVPIGQAADTLKALSRVKFEGEVTNTSGAVLNNYNGILEAKVFDKYVQRQTLNNDGQGEIFNFTTLGEGIFNGQATVTNGRFEFEFVVPRDIQIPVGKGRVSLYAQRDNQLEDQAGFNQEINVGGLNENAPADNEGPRIRLFMNDESFVSGGITDDSPNLIAKLEDTNGINTASGIGHDIVAILDGDESNPFLLNEFYQAEVDDYTRGATSYKFRDLEDGLHTLTLKAWDVYNNSSTAEIQFIVAGDDELKITRVLNYPNPFVNYTEFWFNHNRPDETLDVQVQVFTVTGKVVWTKNQTLPPSGSFLSRDIVWDGRDDFGDRIGKGVYVYKITVKSSLTNQRVEKFEKLVIL</sequence>
<proteinExistence type="predicted"/>
<dbReference type="Proteomes" id="UP001297092">
    <property type="component" value="Unassembled WGS sequence"/>
</dbReference>
<accession>A0ABS5S2R5</accession>
<dbReference type="CDD" id="cd02258">
    <property type="entry name" value="Peptidase_C25_N"/>
    <property type="match status" value="1"/>
</dbReference>
<dbReference type="InterPro" id="IPR029031">
    <property type="entry name" value="Gingipain_N_sf"/>
</dbReference>
<dbReference type="InterPro" id="IPR001769">
    <property type="entry name" value="Gingipain"/>
</dbReference>
<feature type="domain" description="Gingipain" evidence="2">
    <location>
        <begin position="540"/>
        <end position="920"/>
    </location>
</feature>
<keyword evidence="1" id="KW-0732">Signal</keyword>
<keyword evidence="4" id="KW-1185">Reference proteome</keyword>
<evidence type="ECO:0000259" key="2">
    <source>
        <dbReference type="Pfam" id="PF01364"/>
    </source>
</evidence>
<comment type="caution">
    <text evidence="3">The sequence shown here is derived from an EMBL/GenBank/DDBJ whole genome shotgun (WGS) entry which is preliminary data.</text>
</comment>
<reference evidence="3 4" key="1">
    <citation type="submission" date="2021-05" db="EMBL/GenBank/DDBJ databases">
        <title>Aequorivita echinoideorum JCM 30378 genome.</title>
        <authorList>
            <person name="Zhang H."/>
            <person name="Li C."/>
        </authorList>
    </citation>
    <scope>NUCLEOTIDE SEQUENCE [LARGE SCALE GENOMIC DNA]</scope>
    <source>
        <strain evidence="3 4">JCM30378</strain>
    </source>
</reference>
<name>A0ABS5S2R5_9FLAO</name>
<gene>
    <name evidence="3" type="primary">porU</name>
    <name evidence="3" type="ORF">KIV10_04780</name>
</gene>